<feature type="transmembrane region" description="Helical" evidence="11">
    <location>
        <begin position="6"/>
        <end position="27"/>
    </location>
</feature>
<evidence type="ECO:0000256" key="2">
    <source>
        <dbReference type="ARBA" id="ARBA00010617"/>
    </source>
</evidence>
<keyword evidence="8" id="KW-0408">Iron</keyword>
<evidence type="ECO:0000256" key="6">
    <source>
        <dbReference type="ARBA" id="ARBA00022989"/>
    </source>
</evidence>
<evidence type="ECO:0000256" key="10">
    <source>
        <dbReference type="ARBA" id="ARBA00023136"/>
    </source>
</evidence>
<proteinExistence type="inferred from homology"/>
<evidence type="ECO:0000256" key="8">
    <source>
        <dbReference type="ARBA" id="ARBA00023004"/>
    </source>
</evidence>
<dbReference type="InterPro" id="IPR050665">
    <property type="entry name" value="Cytochrome_P450_Monooxygen"/>
</dbReference>
<keyword evidence="10 11" id="KW-0472">Membrane</keyword>
<dbReference type="PANTHER" id="PTHR24282:SF148">
    <property type="entry name" value="CYTOCHROME P450 72A15-LIKE"/>
    <property type="match status" value="1"/>
</dbReference>
<dbReference type="InterPro" id="IPR036396">
    <property type="entry name" value="Cyt_P450_sf"/>
</dbReference>
<evidence type="ECO:0000256" key="4">
    <source>
        <dbReference type="ARBA" id="ARBA00022692"/>
    </source>
</evidence>
<keyword evidence="13" id="KW-1185">Reference proteome</keyword>
<dbReference type="GO" id="GO:0016020">
    <property type="term" value="C:membrane"/>
    <property type="evidence" value="ECO:0007669"/>
    <property type="project" value="UniProtKB-SubCell"/>
</dbReference>
<keyword evidence="3" id="KW-0349">Heme</keyword>
<evidence type="ECO:0000256" key="1">
    <source>
        <dbReference type="ARBA" id="ARBA00004167"/>
    </source>
</evidence>
<dbReference type="Gene3D" id="1.10.630.10">
    <property type="entry name" value="Cytochrome P450"/>
    <property type="match status" value="1"/>
</dbReference>
<evidence type="ECO:0000256" key="11">
    <source>
        <dbReference type="SAM" id="Phobius"/>
    </source>
</evidence>
<name>A0A498HQL6_MALDO</name>
<dbReference type="Proteomes" id="UP000290289">
    <property type="component" value="Chromosome 15"/>
</dbReference>
<comment type="caution">
    <text evidence="12">The sequence shown here is derived from an EMBL/GenBank/DDBJ whole genome shotgun (WGS) entry which is preliminary data.</text>
</comment>
<dbReference type="EMBL" id="RDQH01000341">
    <property type="protein sequence ID" value="RXH73020.1"/>
    <property type="molecule type" value="Genomic_DNA"/>
</dbReference>
<organism evidence="12 13">
    <name type="scientific">Malus domestica</name>
    <name type="common">Apple</name>
    <name type="synonym">Pyrus malus</name>
    <dbReference type="NCBI Taxonomy" id="3750"/>
    <lineage>
        <taxon>Eukaryota</taxon>
        <taxon>Viridiplantae</taxon>
        <taxon>Streptophyta</taxon>
        <taxon>Embryophyta</taxon>
        <taxon>Tracheophyta</taxon>
        <taxon>Spermatophyta</taxon>
        <taxon>Magnoliopsida</taxon>
        <taxon>eudicotyledons</taxon>
        <taxon>Gunneridae</taxon>
        <taxon>Pentapetalae</taxon>
        <taxon>rosids</taxon>
        <taxon>fabids</taxon>
        <taxon>Rosales</taxon>
        <taxon>Rosaceae</taxon>
        <taxon>Amygdaloideae</taxon>
        <taxon>Maleae</taxon>
        <taxon>Malus</taxon>
    </lineage>
</organism>
<evidence type="ECO:0000313" key="13">
    <source>
        <dbReference type="Proteomes" id="UP000290289"/>
    </source>
</evidence>
<dbReference type="Pfam" id="PF00067">
    <property type="entry name" value="p450"/>
    <property type="match status" value="1"/>
</dbReference>
<dbReference type="STRING" id="3750.A0A498HQL6"/>
<comment type="similarity">
    <text evidence="2">Belongs to the cytochrome P450 family.</text>
</comment>
<evidence type="ECO:0000256" key="9">
    <source>
        <dbReference type="ARBA" id="ARBA00023033"/>
    </source>
</evidence>
<dbReference type="GO" id="GO:0005506">
    <property type="term" value="F:iron ion binding"/>
    <property type="evidence" value="ECO:0007669"/>
    <property type="project" value="InterPro"/>
</dbReference>
<dbReference type="GO" id="GO:0016705">
    <property type="term" value="F:oxidoreductase activity, acting on paired donors, with incorporation or reduction of molecular oxygen"/>
    <property type="evidence" value="ECO:0007669"/>
    <property type="project" value="InterPro"/>
</dbReference>
<dbReference type="InterPro" id="IPR001128">
    <property type="entry name" value="Cyt_P450"/>
</dbReference>
<feature type="transmembrane region" description="Helical" evidence="11">
    <location>
        <begin position="371"/>
        <end position="396"/>
    </location>
</feature>
<keyword evidence="5" id="KW-0479">Metal-binding</keyword>
<comment type="subcellular location">
    <subcellularLocation>
        <location evidence="1">Membrane</location>
        <topology evidence="1">Single-pass membrane protein</topology>
    </subcellularLocation>
</comment>
<gene>
    <name evidence="12" type="ORF">DVH24_012704</name>
</gene>
<dbReference type="PANTHER" id="PTHR24282">
    <property type="entry name" value="CYTOCHROME P450 FAMILY MEMBER"/>
    <property type="match status" value="1"/>
</dbReference>
<evidence type="ECO:0000256" key="7">
    <source>
        <dbReference type="ARBA" id="ARBA00023002"/>
    </source>
</evidence>
<evidence type="ECO:0008006" key="14">
    <source>
        <dbReference type="Google" id="ProtNLM"/>
    </source>
</evidence>
<dbReference type="AlphaFoldDB" id="A0A498HQL6"/>
<dbReference type="Gene3D" id="1.20.120.990">
    <property type="entry name" value="Glycosyltransferase family 88, C-terminal domain"/>
    <property type="match status" value="1"/>
</dbReference>
<dbReference type="GO" id="GO:0020037">
    <property type="term" value="F:heme binding"/>
    <property type="evidence" value="ECO:0007669"/>
    <property type="project" value="InterPro"/>
</dbReference>
<protein>
    <recommendedName>
        <fullName evidence="14">Cytochrome P450</fullName>
    </recommendedName>
</protein>
<evidence type="ECO:0000256" key="5">
    <source>
        <dbReference type="ARBA" id="ARBA00022723"/>
    </source>
</evidence>
<evidence type="ECO:0000313" key="12">
    <source>
        <dbReference type="EMBL" id="RXH73020.1"/>
    </source>
</evidence>
<sequence length="616" mass="71182">MEDYLIFIKTLVFSLVSVILVSVPRVVHVHWFRPRSLGKQLRKQGIRGRSYRLFQDDMKEISMSSKETWSKPMSLNHQIAPRPRLMVADPELIKLILAEKKNGHVTMPPLNTLVNLQQMGTSTLEGEQWAKRRRLIKLAFHLENYSLVEHEGRCELDVAPEFRNLASDFITRTAFGSNCEEGKKILELQKKQAVLVLEAYYDFYFPGKRHNATLATLCSRFVRACLDFKFHGHLLNLDSFLSRHIFKPTKKNRMRYKLDNETKAILKGTIIKKEQAAMENGDEAANDLLGLLLQCNEQEQTSMTIEDVIEENHSQLADLGYDCLIYASNWQEKAREEVLGVCGKSTSDLDVLNHLKILAIEEKTKMEDYFLLIKMLVFSLVSVILYLVLRVVHVYWVRPRSLEKQLRKQGIRGRSYKLFHDDMKEMSTSSREAWSKPMSLNHQIAPRVLPYFHQMVQKYGKVSLGWMETRPRLIVTDPELIKDILINKNGHFIMPPLNPLVKLLQLGVSTLEGEQWTKRRRIINPAFHLEKLMGMETSFVTGCSGMIDRWEKLIGVEGSREVDVAPEFQNLISEVIALTAFGGSFEDGKLFELQKKQAALSREAYYGFYFPGFRFD</sequence>
<reference evidence="12 13" key="1">
    <citation type="submission" date="2018-10" db="EMBL/GenBank/DDBJ databases">
        <title>A high-quality apple genome assembly.</title>
        <authorList>
            <person name="Hu J."/>
        </authorList>
    </citation>
    <scope>NUCLEOTIDE SEQUENCE [LARGE SCALE GENOMIC DNA]</scope>
    <source>
        <strain evidence="13">cv. HFTH1</strain>
        <tissue evidence="12">Young leaf</tissue>
    </source>
</reference>
<keyword evidence="7" id="KW-0560">Oxidoreductase</keyword>
<keyword evidence="6 11" id="KW-1133">Transmembrane helix</keyword>
<dbReference type="SUPFAM" id="SSF48264">
    <property type="entry name" value="Cytochrome P450"/>
    <property type="match status" value="2"/>
</dbReference>
<dbReference type="GO" id="GO:0004497">
    <property type="term" value="F:monooxygenase activity"/>
    <property type="evidence" value="ECO:0007669"/>
    <property type="project" value="UniProtKB-KW"/>
</dbReference>
<evidence type="ECO:0000256" key="3">
    <source>
        <dbReference type="ARBA" id="ARBA00022617"/>
    </source>
</evidence>
<keyword evidence="4 11" id="KW-0812">Transmembrane</keyword>
<keyword evidence="9" id="KW-0503">Monooxygenase</keyword>
<accession>A0A498HQL6</accession>